<dbReference type="OrthoDB" id="10593747at2759"/>
<evidence type="ECO:0000313" key="3">
    <source>
        <dbReference type="Proteomes" id="UP001056436"/>
    </source>
</evidence>
<name>A0A9P9XML9_9PEZI</name>
<sequence length="72" mass="8133">MSQSELMEHQRQHNHTTPHRAMSSSVTGRHGRPVRMHGALVYVHNGSNRFQGFVRVVRVEPSLHSFGGAFNV</sequence>
<dbReference type="AlphaFoldDB" id="A0A9P9XML9"/>
<feature type="region of interest" description="Disordered" evidence="1">
    <location>
        <begin position="1"/>
        <end position="31"/>
    </location>
</feature>
<comment type="caution">
    <text evidence="2">The sequence shown here is derived from an EMBL/GenBank/DDBJ whole genome shotgun (WGS) entry which is preliminary data.</text>
</comment>
<organism evidence="2 3">
    <name type="scientific">Colletotrichum abscissum</name>
    <dbReference type="NCBI Taxonomy" id="1671311"/>
    <lineage>
        <taxon>Eukaryota</taxon>
        <taxon>Fungi</taxon>
        <taxon>Dikarya</taxon>
        <taxon>Ascomycota</taxon>
        <taxon>Pezizomycotina</taxon>
        <taxon>Sordariomycetes</taxon>
        <taxon>Hypocreomycetidae</taxon>
        <taxon>Glomerellales</taxon>
        <taxon>Glomerellaceae</taxon>
        <taxon>Colletotrichum</taxon>
        <taxon>Colletotrichum acutatum species complex</taxon>
    </lineage>
</organism>
<feature type="compositionally biased region" description="Basic and acidic residues" evidence="1">
    <location>
        <begin position="1"/>
        <end position="11"/>
    </location>
</feature>
<reference evidence="2" key="1">
    <citation type="submission" date="2019-01" db="EMBL/GenBank/DDBJ databases">
        <title>Colletotrichum abscissum LGMF1257.</title>
        <authorList>
            <person name="Baroncelli R."/>
        </authorList>
    </citation>
    <scope>NUCLEOTIDE SEQUENCE</scope>
    <source>
        <strain evidence="2">Ca142</strain>
    </source>
</reference>
<evidence type="ECO:0000313" key="2">
    <source>
        <dbReference type="EMBL" id="KAI3556291.1"/>
    </source>
</evidence>
<dbReference type="Proteomes" id="UP001056436">
    <property type="component" value="Unassembled WGS sequence"/>
</dbReference>
<proteinExistence type="predicted"/>
<protein>
    <submittedName>
        <fullName evidence="2">Uncharacterized protein</fullName>
    </submittedName>
</protein>
<dbReference type="EMBL" id="SDAQ01000013">
    <property type="protein sequence ID" value="KAI3556291.1"/>
    <property type="molecule type" value="Genomic_DNA"/>
</dbReference>
<keyword evidence="3" id="KW-1185">Reference proteome</keyword>
<gene>
    <name evidence="2" type="ORF">CABS02_03574</name>
</gene>
<accession>A0A9P9XML9</accession>
<evidence type="ECO:0000256" key="1">
    <source>
        <dbReference type="SAM" id="MobiDB-lite"/>
    </source>
</evidence>